<feature type="domain" description="Heterokaryon incompatibility" evidence="1">
    <location>
        <begin position="69"/>
        <end position="167"/>
    </location>
</feature>
<dbReference type="Proteomes" id="UP000799770">
    <property type="component" value="Unassembled WGS sequence"/>
</dbReference>
<organism evidence="2 3">
    <name type="scientific">Lophiotrema nucula</name>
    <dbReference type="NCBI Taxonomy" id="690887"/>
    <lineage>
        <taxon>Eukaryota</taxon>
        <taxon>Fungi</taxon>
        <taxon>Dikarya</taxon>
        <taxon>Ascomycota</taxon>
        <taxon>Pezizomycotina</taxon>
        <taxon>Dothideomycetes</taxon>
        <taxon>Pleosporomycetidae</taxon>
        <taxon>Pleosporales</taxon>
        <taxon>Lophiotremataceae</taxon>
        <taxon>Lophiotrema</taxon>
    </lineage>
</organism>
<dbReference type="InterPro" id="IPR010730">
    <property type="entry name" value="HET"/>
</dbReference>
<dbReference type="AlphaFoldDB" id="A0A6A5YJ13"/>
<dbReference type="EMBL" id="ML977363">
    <property type="protein sequence ID" value="KAF2106327.1"/>
    <property type="molecule type" value="Genomic_DNA"/>
</dbReference>
<dbReference type="InterPro" id="IPR052895">
    <property type="entry name" value="HetReg/Transcr_Mod"/>
</dbReference>
<name>A0A6A5YJ13_9PLEO</name>
<evidence type="ECO:0000313" key="2">
    <source>
        <dbReference type="EMBL" id="KAF2106327.1"/>
    </source>
</evidence>
<dbReference type="OrthoDB" id="2157530at2759"/>
<keyword evidence="3" id="KW-1185">Reference proteome</keyword>
<proteinExistence type="predicted"/>
<accession>A0A6A5YJ13</accession>
<evidence type="ECO:0000259" key="1">
    <source>
        <dbReference type="Pfam" id="PF06985"/>
    </source>
</evidence>
<protein>
    <submittedName>
        <fullName evidence="2">Heterokaryon incompatibility protein-domain-containing protein</fullName>
    </submittedName>
</protein>
<sequence length="262" mass="29956">MPVTHIFKALPSRSHIRVMILEPSGDPASTLRFLFHEDLLSNLEGRYEAISYTWGTPDLEFPIHLVDEQETAVLWLWADTVCINQNDHSEKEGQIRMMVDIFRGAKRVLAWLGPGGHSEDEAFQFLERVSRDPKRGLDGFSPFSELAKTLRKLLALPYFTRLWILQELVFNLDVILRCGSIEFPFLRFCVAIEVLKDNLGGGGLSMIGLPPHALRVRLRSLKKISQLWKRHTMIIREGVDPQYLQDTILGLLVQFSDCTSLL</sequence>
<dbReference type="PANTHER" id="PTHR24148">
    <property type="entry name" value="ANKYRIN REPEAT DOMAIN-CONTAINING PROTEIN 39 HOMOLOG-RELATED"/>
    <property type="match status" value="1"/>
</dbReference>
<dbReference type="Pfam" id="PF06985">
    <property type="entry name" value="HET"/>
    <property type="match status" value="1"/>
</dbReference>
<gene>
    <name evidence="2" type="ORF">BDV96DRAFT_654716</name>
</gene>
<reference evidence="2" key="1">
    <citation type="journal article" date="2020" name="Stud. Mycol.">
        <title>101 Dothideomycetes genomes: a test case for predicting lifestyles and emergence of pathogens.</title>
        <authorList>
            <person name="Haridas S."/>
            <person name="Albert R."/>
            <person name="Binder M."/>
            <person name="Bloem J."/>
            <person name="Labutti K."/>
            <person name="Salamov A."/>
            <person name="Andreopoulos B."/>
            <person name="Baker S."/>
            <person name="Barry K."/>
            <person name="Bills G."/>
            <person name="Bluhm B."/>
            <person name="Cannon C."/>
            <person name="Castanera R."/>
            <person name="Culley D."/>
            <person name="Daum C."/>
            <person name="Ezra D."/>
            <person name="Gonzalez J."/>
            <person name="Henrissat B."/>
            <person name="Kuo A."/>
            <person name="Liang C."/>
            <person name="Lipzen A."/>
            <person name="Lutzoni F."/>
            <person name="Magnuson J."/>
            <person name="Mondo S."/>
            <person name="Nolan M."/>
            <person name="Ohm R."/>
            <person name="Pangilinan J."/>
            <person name="Park H.-J."/>
            <person name="Ramirez L."/>
            <person name="Alfaro M."/>
            <person name="Sun H."/>
            <person name="Tritt A."/>
            <person name="Yoshinaga Y."/>
            <person name="Zwiers L.-H."/>
            <person name="Turgeon B."/>
            <person name="Goodwin S."/>
            <person name="Spatafora J."/>
            <person name="Crous P."/>
            <person name="Grigoriev I."/>
        </authorList>
    </citation>
    <scope>NUCLEOTIDE SEQUENCE</scope>
    <source>
        <strain evidence="2">CBS 627.86</strain>
    </source>
</reference>
<dbReference type="PANTHER" id="PTHR24148:SF80">
    <property type="entry name" value="HETEROKARYON INCOMPATIBILITY DOMAIN-CONTAINING PROTEIN"/>
    <property type="match status" value="1"/>
</dbReference>
<evidence type="ECO:0000313" key="3">
    <source>
        <dbReference type="Proteomes" id="UP000799770"/>
    </source>
</evidence>